<organism evidence="2 3">
    <name type="scientific">Lancefieldella parvula</name>
    <dbReference type="NCBI Taxonomy" id="1382"/>
    <lineage>
        <taxon>Bacteria</taxon>
        <taxon>Bacillati</taxon>
        <taxon>Actinomycetota</taxon>
        <taxon>Coriobacteriia</taxon>
        <taxon>Coriobacteriales</taxon>
        <taxon>Atopobiaceae</taxon>
        <taxon>Lancefieldella</taxon>
    </lineage>
</organism>
<evidence type="ECO:0000256" key="1">
    <source>
        <dbReference type="ARBA" id="ARBA00022801"/>
    </source>
</evidence>
<protein>
    <submittedName>
        <fullName evidence="2">5'-deoxynucleotidase</fullName>
        <ecNumber evidence="2">3.1.3.89</ecNumber>
    </submittedName>
</protein>
<sequence>MSQNSSSQSSFFALISRMRYIERWSLMRNSRSESLAEHALDVAVISHCLATIANVRYHRNLDAGRAALIGMYHDASEIITGDMPTPVKYANSEIRDAYHQVEARAEKTILSTLPEDLQDAYAQVLTHSAEASESEAYLRKLIKAADKIAALIKCIEEAQSGNSEFITAEASTRGVVEDLADSLPEVRDFMTEFLPSYGETLDQLL</sequence>
<dbReference type="Proteomes" id="UP000772566">
    <property type="component" value="Unassembled WGS sequence"/>
</dbReference>
<dbReference type="AlphaFoldDB" id="A0A930W3E3"/>
<dbReference type="GO" id="GO:0005737">
    <property type="term" value="C:cytoplasm"/>
    <property type="evidence" value="ECO:0007669"/>
    <property type="project" value="TreeGrafter"/>
</dbReference>
<accession>A0A930W3E3</accession>
<evidence type="ECO:0000313" key="3">
    <source>
        <dbReference type="Proteomes" id="UP000772566"/>
    </source>
</evidence>
<name>A0A930W3E3_9ACTN</name>
<dbReference type="PANTHER" id="PTHR11845">
    <property type="entry name" value="5'-DEOXYNUCLEOTIDASE HDDC2"/>
    <property type="match status" value="1"/>
</dbReference>
<dbReference type="PANTHER" id="PTHR11845:SF13">
    <property type="entry name" value="5'-DEOXYNUCLEOTIDASE HDDC2"/>
    <property type="match status" value="1"/>
</dbReference>
<reference evidence="2" key="1">
    <citation type="submission" date="2020-04" db="EMBL/GenBank/DDBJ databases">
        <title>Deep metagenomics examines the oral microbiome during advanced dental caries in children, revealing novel taxa and co-occurrences with host molecules.</title>
        <authorList>
            <person name="Baker J.L."/>
            <person name="Morton J.T."/>
            <person name="Dinis M."/>
            <person name="Alvarez R."/>
            <person name="Tran N.C."/>
            <person name="Knight R."/>
            <person name="Edlund A."/>
        </authorList>
    </citation>
    <scope>NUCLEOTIDE SEQUENCE</scope>
    <source>
        <strain evidence="2">JCVI_22A_bin.2</strain>
    </source>
</reference>
<evidence type="ECO:0000313" key="2">
    <source>
        <dbReference type="EMBL" id="MBF4808800.1"/>
    </source>
</evidence>
<proteinExistence type="predicted"/>
<dbReference type="Pfam" id="PF12917">
    <property type="entry name" value="YfbR-like"/>
    <property type="match status" value="1"/>
</dbReference>
<dbReference type="EMBL" id="JABZGT010000026">
    <property type="protein sequence ID" value="MBF4808800.1"/>
    <property type="molecule type" value="Genomic_DNA"/>
</dbReference>
<dbReference type="InterPro" id="IPR039356">
    <property type="entry name" value="YfbR/HDDC2"/>
</dbReference>
<dbReference type="SUPFAM" id="SSF109604">
    <property type="entry name" value="HD-domain/PDEase-like"/>
    <property type="match status" value="1"/>
</dbReference>
<dbReference type="EC" id="3.1.3.89" evidence="2"/>
<keyword evidence="1 2" id="KW-0378">Hydrolase</keyword>
<dbReference type="NCBIfam" id="NF003009">
    <property type="entry name" value="PRK03826.1"/>
    <property type="match status" value="1"/>
</dbReference>
<comment type="caution">
    <text evidence="2">The sequence shown here is derived from an EMBL/GenBank/DDBJ whole genome shotgun (WGS) entry which is preliminary data.</text>
</comment>
<gene>
    <name evidence="2" type="primary">yfbR</name>
    <name evidence="2" type="ORF">HXK23_01020</name>
</gene>
<dbReference type="Gene3D" id="1.10.3210.10">
    <property type="entry name" value="Hypothetical protein af1432"/>
    <property type="match status" value="1"/>
</dbReference>
<dbReference type="GO" id="GO:0002953">
    <property type="term" value="F:5'-deoxynucleotidase activity"/>
    <property type="evidence" value="ECO:0007669"/>
    <property type="project" value="UniProtKB-EC"/>
</dbReference>